<dbReference type="AlphaFoldDB" id="A0A9D2KCG2"/>
<organism evidence="1 2">
    <name type="scientific">Candidatus Mucispirillum faecigallinarum</name>
    <dbReference type="NCBI Taxonomy" id="2838699"/>
    <lineage>
        <taxon>Bacteria</taxon>
        <taxon>Pseudomonadati</taxon>
        <taxon>Deferribacterota</taxon>
        <taxon>Deferribacteres</taxon>
        <taxon>Deferribacterales</taxon>
        <taxon>Mucispirillaceae</taxon>
        <taxon>Mucispirillum</taxon>
    </lineage>
</organism>
<proteinExistence type="predicted"/>
<evidence type="ECO:0000313" key="2">
    <source>
        <dbReference type="Proteomes" id="UP000824176"/>
    </source>
</evidence>
<evidence type="ECO:0000313" key="1">
    <source>
        <dbReference type="EMBL" id="HIZ89797.1"/>
    </source>
</evidence>
<protein>
    <submittedName>
        <fullName evidence="1">Uncharacterized protein</fullName>
    </submittedName>
</protein>
<dbReference type="EMBL" id="DXAQ01000117">
    <property type="protein sequence ID" value="HIZ89797.1"/>
    <property type="molecule type" value="Genomic_DNA"/>
</dbReference>
<feature type="non-terminal residue" evidence="1">
    <location>
        <position position="1"/>
    </location>
</feature>
<dbReference type="Proteomes" id="UP000824176">
    <property type="component" value="Unassembled WGS sequence"/>
</dbReference>
<comment type="caution">
    <text evidence="1">The sequence shown here is derived from an EMBL/GenBank/DDBJ whole genome shotgun (WGS) entry which is preliminary data.</text>
</comment>
<reference evidence="1" key="1">
    <citation type="journal article" date="2021" name="PeerJ">
        <title>Extensive microbial diversity within the chicken gut microbiome revealed by metagenomics and culture.</title>
        <authorList>
            <person name="Gilroy R."/>
            <person name="Ravi A."/>
            <person name="Getino M."/>
            <person name="Pursley I."/>
            <person name="Horton D.L."/>
            <person name="Alikhan N.F."/>
            <person name="Baker D."/>
            <person name="Gharbi K."/>
            <person name="Hall N."/>
            <person name="Watson M."/>
            <person name="Adriaenssens E.M."/>
            <person name="Foster-Nyarko E."/>
            <person name="Jarju S."/>
            <person name="Secka A."/>
            <person name="Antonio M."/>
            <person name="Oren A."/>
            <person name="Chaudhuri R.R."/>
            <person name="La Ragione R."/>
            <person name="Hildebrand F."/>
            <person name="Pallen M.J."/>
        </authorList>
    </citation>
    <scope>NUCLEOTIDE SEQUENCE</scope>
    <source>
        <strain evidence="1">ChiW4-1371</strain>
    </source>
</reference>
<reference evidence="1" key="2">
    <citation type="submission" date="2021-04" db="EMBL/GenBank/DDBJ databases">
        <authorList>
            <person name="Gilroy R."/>
        </authorList>
    </citation>
    <scope>NUCLEOTIDE SEQUENCE</scope>
    <source>
        <strain evidence="1">ChiW4-1371</strain>
    </source>
</reference>
<sequence length="132" mass="15369">ISFKYFNILPINLCMENKGKMINKILKDFLAGEAEATDMRILSIRQFLSALNKAVDKYIENTENAANSEDRKKLVVMLDDMAEIYRNEISDLLVKRGKLQHYIEIFGDEYKTTVKTNKQPLKDKEIQSNYIN</sequence>
<gene>
    <name evidence="1" type="ORF">H9804_07615</name>
</gene>
<accession>A0A9D2KCG2</accession>
<name>A0A9D2KCG2_9BACT</name>